<dbReference type="AlphaFoldDB" id="A0A1C6IDP8"/>
<dbReference type="CDD" id="cd07067">
    <property type="entry name" value="HP_PGM_like"/>
    <property type="match status" value="1"/>
</dbReference>
<evidence type="ECO:0000313" key="3">
    <source>
        <dbReference type="EMBL" id="SCJ68186.1"/>
    </source>
</evidence>
<dbReference type="Pfam" id="PF00300">
    <property type="entry name" value="His_Phos_1"/>
    <property type="match status" value="1"/>
</dbReference>
<dbReference type="InterPro" id="IPR050275">
    <property type="entry name" value="PGM_Phosphatase"/>
</dbReference>
<reference evidence="3" key="1">
    <citation type="submission" date="2015-09" db="EMBL/GenBank/DDBJ databases">
        <authorList>
            <consortium name="Pathogen Informatics"/>
        </authorList>
    </citation>
    <scope>NUCLEOTIDE SEQUENCE</scope>
    <source>
        <strain evidence="3">2789STDY5834896</strain>
    </source>
</reference>
<evidence type="ECO:0000256" key="1">
    <source>
        <dbReference type="PIRSR" id="PIRSR613078-1"/>
    </source>
</evidence>
<accession>A0A1C6IDP8</accession>
<dbReference type="InterPro" id="IPR013078">
    <property type="entry name" value="His_Pase_superF_clade-1"/>
</dbReference>
<gene>
    <name evidence="3" type="ORF">SAMEA3545359_01406</name>
</gene>
<feature type="active site" description="Proton donor/acceptor" evidence="1">
    <location>
        <position position="83"/>
    </location>
</feature>
<feature type="binding site" evidence="2">
    <location>
        <begin position="8"/>
        <end position="15"/>
    </location>
    <ligand>
        <name>substrate</name>
    </ligand>
</feature>
<protein>
    <submittedName>
        <fullName evidence="3">Phosphoglyceromutase</fullName>
    </submittedName>
</protein>
<feature type="binding site" evidence="2">
    <location>
        <position position="58"/>
    </location>
    <ligand>
        <name>substrate</name>
    </ligand>
</feature>
<dbReference type="EMBL" id="FMHG01000001">
    <property type="protein sequence ID" value="SCJ68186.1"/>
    <property type="molecule type" value="Genomic_DNA"/>
</dbReference>
<dbReference type="PANTHER" id="PTHR48100">
    <property type="entry name" value="BROAD-SPECIFICITY PHOSPHATASE YOR283W-RELATED"/>
    <property type="match status" value="1"/>
</dbReference>
<dbReference type="SUPFAM" id="SSF53254">
    <property type="entry name" value="Phosphoglycerate mutase-like"/>
    <property type="match status" value="1"/>
</dbReference>
<dbReference type="GO" id="GO:0005737">
    <property type="term" value="C:cytoplasm"/>
    <property type="evidence" value="ECO:0007669"/>
    <property type="project" value="TreeGrafter"/>
</dbReference>
<dbReference type="InterPro" id="IPR029033">
    <property type="entry name" value="His_PPase_superfam"/>
</dbReference>
<dbReference type="Gene3D" id="3.40.50.1240">
    <property type="entry name" value="Phosphoglycerate mutase-like"/>
    <property type="match status" value="1"/>
</dbReference>
<sequence>MTTIYFVRHVQAAGNIQRTFQGACDTDISAQGELQCQNLSDYFADLSLDAIYTSPLKRAVLTAEACRAGRKQIPILTDDRLREICAGVWEGQPIDDLEKNDPENFRIWQQSPWDFAVEGSETMVQVFDRCRAALADILAKNAGRSLAVVSHGCATRNLITAALGLPIEEMGQVEWIRNGGVSKMEFAADAIPGILVYHGYTGHIDPSTILKGGTFYSRK</sequence>
<dbReference type="SMART" id="SM00855">
    <property type="entry name" value="PGAM"/>
    <property type="match status" value="1"/>
</dbReference>
<evidence type="ECO:0000256" key="2">
    <source>
        <dbReference type="PIRSR" id="PIRSR613078-2"/>
    </source>
</evidence>
<name>A0A1C6IDP8_9FIRM</name>
<dbReference type="PANTHER" id="PTHR48100:SF1">
    <property type="entry name" value="HISTIDINE PHOSPHATASE FAMILY PROTEIN-RELATED"/>
    <property type="match status" value="1"/>
</dbReference>
<feature type="active site" description="Tele-phosphohistidine intermediate" evidence="1">
    <location>
        <position position="9"/>
    </location>
</feature>
<proteinExistence type="predicted"/>
<organism evidence="3">
    <name type="scientific">uncultured Anaerotruncus sp</name>
    <dbReference type="NCBI Taxonomy" id="905011"/>
    <lineage>
        <taxon>Bacteria</taxon>
        <taxon>Bacillati</taxon>
        <taxon>Bacillota</taxon>
        <taxon>Clostridia</taxon>
        <taxon>Eubacteriales</taxon>
        <taxon>Oscillospiraceae</taxon>
        <taxon>Anaerotruncus</taxon>
        <taxon>environmental samples</taxon>
    </lineage>
</organism>
<dbReference type="GO" id="GO:0016791">
    <property type="term" value="F:phosphatase activity"/>
    <property type="evidence" value="ECO:0007669"/>
    <property type="project" value="TreeGrafter"/>
</dbReference>